<evidence type="ECO:0000256" key="9">
    <source>
        <dbReference type="ARBA" id="ARBA00049534"/>
    </source>
</evidence>
<evidence type="ECO:0000256" key="5">
    <source>
        <dbReference type="ARBA" id="ARBA00022962"/>
    </source>
</evidence>
<evidence type="ECO:0000256" key="1">
    <source>
        <dbReference type="ARBA" id="ARBA00005091"/>
    </source>
</evidence>
<dbReference type="InterPro" id="IPR029062">
    <property type="entry name" value="Class_I_gatase-like"/>
</dbReference>
<evidence type="ECO:0000259" key="12">
    <source>
        <dbReference type="Pfam" id="PF00117"/>
    </source>
</evidence>
<name>A0A318L047_9FIRM</name>
<dbReference type="InterPro" id="IPR010139">
    <property type="entry name" value="Imidazole-glycPsynth_HisH"/>
</dbReference>
<dbReference type="GO" id="GO:0000105">
    <property type="term" value="P:L-histidine biosynthetic process"/>
    <property type="evidence" value="ECO:0007669"/>
    <property type="project" value="UniProtKB-UniRule"/>
</dbReference>
<dbReference type="InterPro" id="IPR017926">
    <property type="entry name" value="GATASE"/>
</dbReference>
<dbReference type="OrthoDB" id="9807137at2"/>
<comment type="catalytic activity">
    <reaction evidence="8 10">
        <text>5-[(5-phospho-1-deoxy-D-ribulos-1-ylimino)methylamino]-1-(5-phospho-beta-D-ribosyl)imidazole-4-carboxamide + L-glutamine = D-erythro-1-(imidazol-4-yl)glycerol 3-phosphate + 5-amino-1-(5-phospho-beta-D-ribosyl)imidazole-4-carboxamide + L-glutamate + H(+)</text>
        <dbReference type="Rhea" id="RHEA:24793"/>
        <dbReference type="ChEBI" id="CHEBI:15378"/>
        <dbReference type="ChEBI" id="CHEBI:29985"/>
        <dbReference type="ChEBI" id="CHEBI:58278"/>
        <dbReference type="ChEBI" id="CHEBI:58359"/>
        <dbReference type="ChEBI" id="CHEBI:58475"/>
        <dbReference type="ChEBI" id="CHEBI:58525"/>
        <dbReference type="EC" id="4.3.2.10"/>
    </reaction>
</comment>
<reference evidence="13 14" key="1">
    <citation type="submission" date="2018-05" db="EMBL/GenBank/DDBJ databases">
        <title>Genomic Encyclopedia of Type Strains, Phase IV (KMG-IV): sequencing the most valuable type-strain genomes for metagenomic binning, comparative biology and taxonomic classification.</title>
        <authorList>
            <person name="Goeker M."/>
        </authorList>
    </citation>
    <scope>NUCLEOTIDE SEQUENCE [LARGE SCALE GENOMIC DNA]</scope>
    <source>
        <strain evidence="13 14">JC118</strain>
    </source>
</reference>
<evidence type="ECO:0000256" key="7">
    <source>
        <dbReference type="ARBA" id="ARBA00023239"/>
    </source>
</evidence>
<comment type="subcellular location">
    <subcellularLocation>
        <location evidence="10">Cytoplasm</location>
    </subcellularLocation>
</comment>
<dbReference type="GO" id="GO:0000107">
    <property type="term" value="F:imidazoleglycerol-phosphate synthase activity"/>
    <property type="evidence" value="ECO:0007669"/>
    <property type="project" value="UniProtKB-UniRule"/>
</dbReference>
<comment type="caution">
    <text evidence="13">The sequence shown here is derived from an EMBL/GenBank/DDBJ whole genome shotgun (WGS) entry which is preliminary data.</text>
</comment>
<evidence type="ECO:0000256" key="3">
    <source>
        <dbReference type="ARBA" id="ARBA00022605"/>
    </source>
</evidence>
<evidence type="ECO:0000256" key="6">
    <source>
        <dbReference type="ARBA" id="ARBA00023102"/>
    </source>
</evidence>
<feature type="active site" evidence="10 11">
    <location>
        <position position="186"/>
    </location>
</feature>
<dbReference type="PANTHER" id="PTHR42701">
    <property type="entry name" value="IMIDAZOLE GLYCEROL PHOSPHATE SYNTHASE SUBUNIT HISH"/>
    <property type="match status" value="1"/>
</dbReference>
<feature type="active site" description="Nucleophile" evidence="10 11">
    <location>
        <position position="80"/>
    </location>
</feature>
<dbReference type="Gene3D" id="3.40.50.880">
    <property type="match status" value="1"/>
</dbReference>
<dbReference type="PROSITE" id="PS51273">
    <property type="entry name" value="GATASE_TYPE_1"/>
    <property type="match status" value="1"/>
</dbReference>
<evidence type="ECO:0000256" key="8">
    <source>
        <dbReference type="ARBA" id="ARBA00047838"/>
    </source>
</evidence>
<sequence>MIAVIDYGMGNLRSVENALKKLNADYMITADKEQILAADKIILPGVGAFGDCMRNLRENGLIEVLNTAVLDQKKLFLGICLGMQVLFESSEEGALTQGLGYLKGKVVKMQDTSVKIPHIGWNRLELCGQDVITSLIDDEAYVYYVHSYYASEIDEKDLLAYSNYGTMRLCGLIRHENIIGVQFHPEKSGETGLKILKYFVEEQI</sequence>
<comment type="pathway">
    <text evidence="1 10">Amino-acid biosynthesis; L-histidine biosynthesis; L-histidine from 5-phospho-alpha-D-ribose 1-diphosphate: step 5/9.</text>
</comment>
<dbReference type="EC" id="4.3.2.10" evidence="10"/>
<dbReference type="NCBIfam" id="TIGR01855">
    <property type="entry name" value="IMP_synth_hisH"/>
    <property type="match status" value="1"/>
</dbReference>
<dbReference type="PIRSF" id="PIRSF000495">
    <property type="entry name" value="Amidotransf_hisH"/>
    <property type="match status" value="1"/>
</dbReference>
<dbReference type="GO" id="GO:0005737">
    <property type="term" value="C:cytoplasm"/>
    <property type="evidence" value="ECO:0007669"/>
    <property type="project" value="UniProtKB-SubCell"/>
</dbReference>
<dbReference type="GO" id="GO:0016829">
    <property type="term" value="F:lyase activity"/>
    <property type="evidence" value="ECO:0007669"/>
    <property type="project" value="UniProtKB-KW"/>
</dbReference>
<protein>
    <recommendedName>
        <fullName evidence="10">Imidazole glycerol phosphate synthase subunit HisH</fullName>
        <ecNumber evidence="10">4.3.2.10</ecNumber>
    </recommendedName>
    <alternativeName>
        <fullName evidence="10">IGP synthase glutaminase subunit</fullName>
        <ecNumber evidence="10">3.5.1.2</ecNumber>
    </alternativeName>
    <alternativeName>
        <fullName evidence="10">IGP synthase subunit HisH</fullName>
    </alternativeName>
    <alternativeName>
        <fullName evidence="10">ImGP synthase subunit HisH</fullName>
        <shortName evidence="10">IGPS subunit HisH</shortName>
    </alternativeName>
</protein>
<dbReference type="Pfam" id="PF00117">
    <property type="entry name" value="GATase"/>
    <property type="match status" value="1"/>
</dbReference>
<dbReference type="Proteomes" id="UP000247612">
    <property type="component" value="Unassembled WGS sequence"/>
</dbReference>
<keyword evidence="4 10" id="KW-0378">Hydrolase</keyword>
<evidence type="ECO:0000256" key="2">
    <source>
        <dbReference type="ARBA" id="ARBA00011152"/>
    </source>
</evidence>
<keyword evidence="10" id="KW-0963">Cytoplasm</keyword>
<dbReference type="PANTHER" id="PTHR42701:SF1">
    <property type="entry name" value="IMIDAZOLE GLYCEROL PHOSPHATE SYNTHASE SUBUNIT HISH"/>
    <property type="match status" value="1"/>
</dbReference>
<accession>A0A318L047</accession>
<dbReference type="CDD" id="cd01748">
    <property type="entry name" value="GATase1_IGP_Synthase"/>
    <property type="match status" value="1"/>
</dbReference>
<dbReference type="SUPFAM" id="SSF52317">
    <property type="entry name" value="Class I glutamine amidotransferase-like"/>
    <property type="match status" value="1"/>
</dbReference>
<feature type="active site" evidence="10 11">
    <location>
        <position position="184"/>
    </location>
</feature>
<evidence type="ECO:0000256" key="4">
    <source>
        <dbReference type="ARBA" id="ARBA00022801"/>
    </source>
</evidence>
<evidence type="ECO:0000256" key="10">
    <source>
        <dbReference type="HAMAP-Rule" id="MF_00278"/>
    </source>
</evidence>
<dbReference type="HAMAP" id="MF_00278">
    <property type="entry name" value="HisH"/>
    <property type="match status" value="1"/>
</dbReference>
<dbReference type="GO" id="GO:0004359">
    <property type="term" value="F:glutaminase activity"/>
    <property type="evidence" value="ECO:0007669"/>
    <property type="project" value="UniProtKB-EC"/>
</dbReference>
<dbReference type="EC" id="3.5.1.2" evidence="10"/>
<dbReference type="UniPathway" id="UPA00031">
    <property type="reaction ID" value="UER00010"/>
</dbReference>
<evidence type="ECO:0000256" key="11">
    <source>
        <dbReference type="PIRSR" id="PIRSR000495-1"/>
    </source>
</evidence>
<comment type="function">
    <text evidence="10">IGPS catalyzes the conversion of PRFAR and glutamine to IGP, AICAR and glutamate. The HisH subunit catalyzes the hydrolysis of glutamine to glutamate and ammonia as part of the synthesis of IGP and AICAR. The resulting ammonia molecule is channeled to the active site of HisF.</text>
</comment>
<comment type="catalytic activity">
    <reaction evidence="9 10">
        <text>L-glutamine + H2O = L-glutamate + NH4(+)</text>
        <dbReference type="Rhea" id="RHEA:15889"/>
        <dbReference type="ChEBI" id="CHEBI:15377"/>
        <dbReference type="ChEBI" id="CHEBI:28938"/>
        <dbReference type="ChEBI" id="CHEBI:29985"/>
        <dbReference type="ChEBI" id="CHEBI:58359"/>
        <dbReference type="EC" id="3.5.1.2"/>
    </reaction>
</comment>
<keyword evidence="14" id="KW-1185">Reference proteome</keyword>
<dbReference type="AlphaFoldDB" id="A0A318L047"/>
<keyword evidence="13" id="KW-0808">Transferase</keyword>
<evidence type="ECO:0000313" key="14">
    <source>
        <dbReference type="Proteomes" id="UP000247612"/>
    </source>
</evidence>
<feature type="domain" description="Glutamine amidotransferase" evidence="12">
    <location>
        <begin position="4"/>
        <end position="200"/>
    </location>
</feature>
<keyword evidence="5 10" id="KW-0315">Glutamine amidotransferase</keyword>
<dbReference type="RefSeq" id="WP_022937391.1">
    <property type="nucleotide sequence ID" value="NZ_CABKRQ010000003.1"/>
</dbReference>
<proteinExistence type="inferred from homology"/>
<gene>
    <name evidence="10" type="primary">hisH</name>
    <name evidence="13" type="ORF">DES51_10620</name>
</gene>
<organism evidence="13 14">
    <name type="scientific">Dielma fastidiosa</name>
    <dbReference type="NCBI Taxonomy" id="1034346"/>
    <lineage>
        <taxon>Bacteria</taxon>
        <taxon>Bacillati</taxon>
        <taxon>Bacillota</taxon>
        <taxon>Erysipelotrichia</taxon>
        <taxon>Erysipelotrichales</taxon>
        <taxon>Erysipelotrichaceae</taxon>
        <taxon>Dielma</taxon>
    </lineage>
</organism>
<dbReference type="STRING" id="1034346.GCA_000313565_01076"/>
<keyword evidence="6 10" id="KW-0368">Histidine biosynthesis</keyword>
<keyword evidence="3 10" id="KW-0028">Amino-acid biosynthesis</keyword>
<dbReference type="EMBL" id="QJKH01000006">
    <property type="protein sequence ID" value="PXX78903.1"/>
    <property type="molecule type" value="Genomic_DNA"/>
</dbReference>
<evidence type="ECO:0000313" key="13">
    <source>
        <dbReference type="EMBL" id="PXX78903.1"/>
    </source>
</evidence>
<comment type="subunit">
    <text evidence="2 10">Heterodimer of HisH and HisF.</text>
</comment>
<keyword evidence="7 10" id="KW-0456">Lyase</keyword>